<dbReference type="EMBL" id="JACSDY010000013">
    <property type="protein sequence ID" value="KAF7410662.1"/>
    <property type="molecule type" value="Genomic_DNA"/>
</dbReference>
<dbReference type="Proteomes" id="UP000600918">
    <property type="component" value="Unassembled WGS sequence"/>
</dbReference>
<protein>
    <submittedName>
        <fullName evidence="1">Uncharacterized protein</fullName>
    </submittedName>
</protein>
<sequence length="133" mass="15095">MLAALPKSMKQNRITRASLSFAAMQTLWLRVLLGFMDRDFAIAEISKLFLLDGLKLFPSPVRPTFFKAFFKRVKRNYSLIDNIGANRSAFPQISERSLCLLRDRACAPISGKWQIDLFFACVDASKRATLSSQ</sequence>
<name>A0A834KPY3_VESPE</name>
<comment type="caution">
    <text evidence="1">The sequence shown here is derived from an EMBL/GenBank/DDBJ whole genome shotgun (WGS) entry which is preliminary data.</text>
</comment>
<gene>
    <name evidence="1" type="ORF">H0235_013269</name>
</gene>
<dbReference type="AlphaFoldDB" id="A0A834KPY3"/>
<proteinExistence type="predicted"/>
<accession>A0A834KPY3</accession>
<keyword evidence="2" id="KW-1185">Reference proteome</keyword>
<organism evidence="1 2">
    <name type="scientific">Vespula pensylvanica</name>
    <name type="common">Western yellow jacket</name>
    <name type="synonym">Wasp</name>
    <dbReference type="NCBI Taxonomy" id="30213"/>
    <lineage>
        <taxon>Eukaryota</taxon>
        <taxon>Metazoa</taxon>
        <taxon>Ecdysozoa</taxon>
        <taxon>Arthropoda</taxon>
        <taxon>Hexapoda</taxon>
        <taxon>Insecta</taxon>
        <taxon>Pterygota</taxon>
        <taxon>Neoptera</taxon>
        <taxon>Endopterygota</taxon>
        <taxon>Hymenoptera</taxon>
        <taxon>Apocrita</taxon>
        <taxon>Aculeata</taxon>
        <taxon>Vespoidea</taxon>
        <taxon>Vespidae</taxon>
        <taxon>Vespinae</taxon>
        <taxon>Vespula</taxon>
    </lineage>
</organism>
<evidence type="ECO:0000313" key="2">
    <source>
        <dbReference type="Proteomes" id="UP000600918"/>
    </source>
</evidence>
<reference evidence="1" key="1">
    <citation type="journal article" date="2020" name="G3 (Bethesda)">
        <title>High-Quality Assemblies for Three Invasive Social Wasps from the &lt;i&gt;Vespula&lt;/i&gt; Genus.</title>
        <authorList>
            <person name="Harrop T.W.R."/>
            <person name="Guhlin J."/>
            <person name="McLaughlin G.M."/>
            <person name="Permina E."/>
            <person name="Stockwell P."/>
            <person name="Gilligan J."/>
            <person name="Le Lec M.F."/>
            <person name="Gruber M.A.M."/>
            <person name="Quinn O."/>
            <person name="Lovegrove M."/>
            <person name="Duncan E.J."/>
            <person name="Remnant E.J."/>
            <person name="Van Eeckhoven J."/>
            <person name="Graham B."/>
            <person name="Knapp R.A."/>
            <person name="Langford K.W."/>
            <person name="Kronenberg Z."/>
            <person name="Press M.O."/>
            <person name="Eacker S.M."/>
            <person name="Wilson-Rankin E.E."/>
            <person name="Purcell J."/>
            <person name="Lester P.J."/>
            <person name="Dearden P.K."/>
        </authorList>
    </citation>
    <scope>NUCLEOTIDE SEQUENCE</scope>
    <source>
        <strain evidence="1">Volc-1</strain>
    </source>
</reference>
<evidence type="ECO:0000313" key="1">
    <source>
        <dbReference type="EMBL" id="KAF7410662.1"/>
    </source>
</evidence>